<protein>
    <submittedName>
        <fullName evidence="3">DoxX family membrane protein</fullName>
    </submittedName>
</protein>
<proteinExistence type="predicted"/>
<keyword evidence="2" id="KW-0472">Membrane</keyword>
<reference evidence="4" key="1">
    <citation type="journal article" date="2019" name="Int. J. Syst. Evol. Microbiol.">
        <title>The Global Catalogue of Microorganisms (GCM) 10K type strain sequencing project: providing services to taxonomists for standard genome sequencing and annotation.</title>
        <authorList>
            <consortium name="The Broad Institute Genomics Platform"/>
            <consortium name="The Broad Institute Genome Sequencing Center for Infectious Disease"/>
            <person name="Wu L."/>
            <person name="Ma J."/>
        </authorList>
    </citation>
    <scope>NUCLEOTIDE SEQUENCE [LARGE SCALE GENOMIC DNA]</scope>
    <source>
        <strain evidence="4">JCM 17933</strain>
    </source>
</reference>
<feature type="transmembrane region" description="Helical" evidence="2">
    <location>
        <begin position="91"/>
        <end position="117"/>
    </location>
</feature>
<feature type="transmembrane region" description="Helical" evidence="2">
    <location>
        <begin position="153"/>
        <end position="174"/>
    </location>
</feature>
<feature type="transmembrane region" description="Helical" evidence="2">
    <location>
        <begin position="124"/>
        <end position="141"/>
    </location>
</feature>
<dbReference type="EMBL" id="BAABHF010000022">
    <property type="protein sequence ID" value="GAA4497128.1"/>
    <property type="molecule type" value="Genomic_DNA"/>
</dbReference>
<keyword evidence="2" id="KW-1133">Transmembrane helix</keyword>
<feature type="region of interest" description="Disordered" evidence="1">
    <location>
        <begin position="1"/>
        <end position="21"/>
    </location>
</feature>
<evidence type="ECO:0000256" key="1">
    <source>
        <dbReference type="SAM" id="MobiDB-lite"/>
    </source>
</evidence>
<evidence type="ECO:0000256" key="2">
    <source>
        <dbReference type="SAM" id="Phobius"/>
    </source>
</evidence>
<keyword evidence="4" id="KW-1185">Reference proteome</keyword>
<dbReference type="Proteomes" id="UP001500503">
    <property type="component" value="Unassembled WGS sequence"/>
</dbReference>
<name>A0ABP8Q2W3_9ACTN</name>
<organism evidence="3 4">
    <name type="scientific">Actinoallomurus oryzae</name>
    <dbReference type="NCBI Taxonomy" id="502180"/>
    <lineage>
        <taxon>Bacteria</taxon>
        <taxon>Bacillati</taxon>
        <taxon>Actinomycetota</taxon>
        <taxon>Actinomycetes</taxon>
        <taxon>Streptosporangiales</taxon>
        <taxon>Thermomonosporaceae</taxon>
        <taxon>Actinoallomurus</taxon>
    </lineage>
</organism>
<accession>A0ABP8Q2W3</accession>
<evidence type="ECO:0000313" key="4">
    <source>
        <dbReference type="Proteomes" id="UP001500503"/>
    </source>
</evidence>
<evidence type="ECO:0000313" key="3">
    <source>
        <dbReference type="EMBL" id="GAA4497128.1"/>
    </source>
</evidence>
<comment type="caution">
    <text evidence="3">The sequence shown here is derived from an EMBL/GenBank/DDBJ whole genome shotgun (WGS) entry which is preliminary data.</text>
</comment>
<dbReference type="RefSeq" id="WP_345465786.1">
    <property type="nucleotide sequence ID" value="NZ_BAABHF010000022.1"/>
</dbReference>
<keyword evidence="2" id="KW-0812">Transmembrane</keyword>
<feature type="transmembrane region" description="Helical" evidence="2">
    <location>
        <begin position="35"/>
        <end position="53"/>
    </location>
</feature>
<gene>
    <name evidence="3" type="ORF">GCM10023191_040130</name>
</gene>
<sequence>MSATDSRTARPRTVHPTVHRTDPVLPRTGGPAVRYVWAITRLSLGFVFFWAFADKLFGLGHSTASKQAWIHGGHPTLGFLKFSAAGPFKGFYHSIAGAAWADWLFMLGLAGIGAALLLGVGMRVAAGAGVVMLVMMWSVVLPPDSNVFMDDHLIYALVIVGLALVGAGDTLGFGRRWSRTRLARRFPVLR</sequence>